<evidence type="ECO:0000313" key="1">
    <source>
        <dbReference type="EMBL" id="CAD8213580.1"/>
    </source>
</evidence>
<evidence type="ECO:0000313" key="2">
    <source>
        <dbReference type="Proteomes" id="UP000689195"/>
    </source>
</evidence>
<reference evidence="1" key="1">
    <citation type="submission" date="2021-01" db="EMBL/GenBank/DDBJ databases">
        <authorList>
            <consortium name="Genoscope - CEA"/>
            <person name="William W."/>
        </authorList>
    </citation>
    <scope>NUCLEOTIDE SEQUENCE</scope>
</reference>
<comment type="caution">
    <text evidence="1">The sequence shown here is derived from an EMBL/GenBank/DDBJ whole genome shotgun (WGS) entry which is preliminary data.</text>
</comment>
<dbReference type="Proteomes" id="UP000689195">
    <property type="component" value="Unassembled WGS sequence"/>
</dbReference>
<keyword evidence="2" id="KW-1185">Reference proteome</keyword>
<dbReference type="AlphaFoldDB" id="A0A8S1YI22"/>
<organism evidence="1 2">
    <name type="scientific">Paramecium pentaurelia</name>
    <dbReference type="NCBI Taxonomy" id="43138"/>
    <lineage>
        <taxon>Eukaryota</taxon>
        <taxon>Sar</taxon>
        <taxon>Alveolata</taxon>
        <taxon>Ciliophora</taxon>
        <taxon>Intramacronucleata</taxon>
        <taxon>Oligohymenophorea</taxon>
        <taxon>Peniculida</taxon>
        <taxon>Parameciidae</taxon>
        <taxon>Paramecium</taxon>
    </lineage>
</organism>
<accession>A0A8S1YI22</accession>
<gene>
    <name evidence="1" type="ORF">PPENT_87.1.T1810016</name>
</gene>
<name>A0A8S1YI22_9CILI</name>
<dbReference type="EMBL" id="CAJJDO010000181">
    <property type="protein sequence ID" value="CAD8213580.1"/>
    <property type="molecule type" value="Genomic_DNA"/>
</dbReference>
<protein>
    <submittedName>
        <fullName evidence="1">Uncharacterized protein</fullName>
    </submittedName>
</protein>
<sequence>MEEDLLLMKNKVIFSENYHYVVLLDYSGSMSEDRFNRAQMKQFHFYHQHNRIRISSCHHNLQRQSQMCDMQTINNVVVCNGASTSFQSAFQVAYEKIRLQVTFINIIGIQDFFYTDEDSYPTQALAQFARMPFSQRMKIDLIFVVLINNKRQ</sequence>
<proteinExistence type="predicted"/>